<protein>
    <submittedName>
        <fullName evidence="4">Vegetative protein 19</fullName>
    </submittedName>
</protein>
<name>A0A173UA64_9FIRM</name>
<reference evidence="4 5" key="1">
    <citation type="submission" date="2015-09" db="EMBL/GenBank/DDBJ databases">
        <authorList>
            <consortium name="Pathogen Informatics"/>
        </authorList>
    </citation>
    <scope>NUCLEOTIDE SEQUENCE [LARGE SCALE GENOMIC DNA]</scope>
    <source>
        <strain evidence="4 5">2789STDY5834970</strain>
    </source>
</reference>
<gene>
    <name evidence="4" type="primary">fusA_3</name>
    <name evidence="4" type="ORF">ERS852582_01977</name>
</gene>
<accession>A0A173UA64</accession>
<dbReference type="GO" id="GO:0003924">
    <property type="term" value="F:GTPase activity"/>
    <property type="evidence" value="ECO:0007669"/>
    <property type="project" value="InterPro"/>
</dbReference>
<dbReference type="AlphaFoldDB" id="A0A173UA64"/>
<dbReference type="CDD" id="cd16262">
    <property type="entry name" value="EFG_III"/>
    <property type="match status" value="1"/>
</dbReference>
<dbReference type="InterPro" id="IPR035647">
    <property type="entry name" value="EFG_III/V"/>
</dbReference>
<dbReference type="Gene3D" id="2.40.30.10">
    <property type="entry name" value="Translation factors"/>
    <property type="match status" value="1"/>
</dbReference>
<evidence type="ECO:0000313" key="4">
    <source>
        <dbReference type="EMBL" id="CUN11266.1"/>
    </source>
</evidence>
<dbReference type="CDD" id="cd01434">
    <property type="entry name" value="EFG_mtEFG1_IV"/>
    <property type="match status" value="1"/>
</dbReference>
<dbReference type="SMART" id="SM00838">
    <property type="entry name" value="EFG_C"/>
    <property type="match status" value="1"/>
</dbReference>
<sequence length="694" mass="75085">MKYASNNIRNILIAGHAGSGKTTLTEALVYFSGAAERMGRVEDGTTISDFDPEEAKRKASLSASVVPVEYEGIKYNLIDAPGLFDFEAGEYEGIRAAESVLVCVSGRSGVTVGAEKAFQLARKNGKATMVFVSKCDLENANYFKILEDMKIRFGSTVCPCVVPAKLDDGTPVYINLFSQKAFKYESGKQIQVDLPDIGHRFQGLIEAMSEAIAETDDELMEKFFGGEPFTTEEIVEGMRKGVKDGLITPVFCGSAVNMQALDMLLFNMHKLLPSPEHEASTLAEDANGEPVELHCTEDEPTAAYVFKTVADPFVGKLSYLRVISGKVTAGEPLTNARTGEVEKITKPLTVLGKKQIENDGIGAGDIGAVAKLVSAKTGDTLCDADRVVKLPAPVFPKPSLFMAVTVAKKGDEGKISSALARLMEEDPTLCYINNAETHQQVIGGLGEQHLDVVKAKLKNKFGVEIGLEAPRIAYRESIRKACQKQGRHKKQTGGHGQFGDVIINFEPCDSEQVVFEEKVFGGSVPKNFFPAVEKGVRLAAEKGVLAGYPVVGLKATLLDGSYHPVDSSEMAFIMAAKLAYKAAMPEAGPVILEPIHTLKAHVPNDNTGDIMGDVTKRRGRVLGMEPDEDGLQTIIAEVPLAELANFTTFIRQTTQGRGWFTTEFARYETLPEMLVPAVVEQAKKLGNLDEAADD</sequence>
<dbReference type="SUPFAM" id="SSF54211">
    <property type="entry name" value="Ribosomal protein S5 domain 2-like"/>
    <property type="match status" value="1"/>
</dbReference>
<evidence type="ECO:0000259" key="3">
    <source>
        <dbReference type="PROSITE" id="PS51722"/>
    </source>
</evidence>
<dbReference type="NCBIfam" id="NF009381">
    <property type="entry name" value="PRK12740.1-5"/>
    <property type="match status" value="1"/>
</dbReference>
<dbReference type="Pfam" id="PF00679">
    <property type="entry name" value="EFG_C"/>
    <property type="match status" value="1"/>
</dbReference>
<dbReference type="Pfam" id="PF03764">
    <property type="entry name" value="EFG_IV"/>
    <property type="match status" value="1"/>
</dbReference>
<dbReference type="NCBIfam" id="NF009379">
    <property type="entry name" value="PRK12740.1-3"/>
    <property type="match status" value="1"/>
</dbReference>
<evidence type="ECO:0000256" key="1">
    <source>
        <dbReference type="ARBA" id="ARBA00022741"/>
    </source>
</evidence>
<dbReference type="InterPro" id="IPR020568">
    <property type="entry name" value="Ribosomal_Su5_D2-typ_SF"/>
</dbReference>
<keyword evidence="2" id="KW-0342">GTP-binding</keyword>
<dbReference type="PANTHER" id="PTHR43261:SF6">
    <property type="entry name" value="ELONGATION FACTOR G-LIKE PROTEIN"/>
    <property type="match status" value="1"/>
</dbReference>
<dbReference type="Pfam" id="PF14492">
    <property type="entry name" value="EFG_III"/>
    <property type="match status" value="1"/>
</dbReference>
<dbReference type="InterPro" id="IPR009022">
    <property type="entry name" value="EFG_III"/>
</dbReference>
<dbReference type="InterPro" id="IPR027417">
    <property type="entry name" value="P-loop_NTPase"/>
</dbReference>
<dbReference type="InterPro" id="IPR000640">
    <property type="entry name" value="EFG_V-like"/>
</dbReference>
<dbReference type="Proteomes" id="UP000095649">
    <property type="component" value="Unassembled WGS sequence"/>
</dbReference>
<dbReference type="RefSeq" id="WP_055186380.1">
    <property type="nucleotide sequence ID" value="NZ_CYXN01000017.1"/>
</dbReference>
<dbReference type="GO" id="GO:0005525">
    <property type="term" value="F:GTP binding"/>
    <property type="evidence" value="ECO:0007669"/>
    <property type="project" value="UniProtKB-KW"/>
</dbReference>
<dbReference type="InterPro" id="IPR009000">
    <property type="entry name" value="Transl_B-barrel_sf"/>
</dbReference>
<dbReference type="FunFam" id="3.30.230.10:FF:000003">
    <property type="entry name" value="Elongation factor G"/>
    <property type="match status" value="1"/>
</dbReference>
<keyword evidence="1" id="KW-0547">Nucleotide-binding</keyword>
<dbReference type="Gene3D" id="3.30.70.240">
    <property type="match status" value="1"/>
</dbReference>
<dbReference type="EMBL" id="CYXN01000017">
    <property type="protein sequence ID" value="CUN11266.1"/>
    <property type="molecule type" value="Genomic_DNA"/>
</dbReference>
<dbReference type="InterPro" id="IPR005517">
    <property type="entry name" value="Transl_elong_EFG/EF2_IV"/>
</dbReference>
<feature type="domain" description="Tr-type G" evidence="3">
    <location>
        <begin position="6"/>
        <end position="276"/>
    </location>
</feature>
<dbReference type="InterPro" id="IPR047872">
    <property type="entry name" value="EFG_IV"/>
</dbReference>
<dbReference type="PANTHER" id="PTHR43261">
    <property type="entry name" value="TRANSLATION ELONGATION FACTOR G-RELATED"/>
    <property type="match status" value="1"/>
</dbReference>
<dbReference type="SMART" id="SM00889">
    <property type="entry name" value="EFG_IV"/>
    <property type="match status" value="1"/>
</dbReference>
<dbReference type="Pfam" id="PF00009">
    <property type="entry name" value="GTP_EFTU"/>
    <property type="match status" value="1"/>
</dbReference>
<dbReference type="CDD" id="cd04088">
    <property type="entry name" value="EFG_mtEFG_II"/>
    <property type="match status" value="1"/>
</dbReference>
<dbReference type="InterPro" id="IPR035649">
    <property type="entry name" value="EFG_V"/>
</dbReference>
<dbReference type="Gene3D" id="3.30.70.870">
    <property type="entry name" value="Elongation Factor G (Translational Gtpase), domain 3"/>
    <property type="match status" value="1"/>
</dbReference>
<dbReference type="SUPFAM" id="SSF52540">
    <property type="entry name" value="P-loop containing nucleoside triphosphate hydrolases"/>
    <property type="match status" value="1"/>
</dbReference>
<dbReference type="InterPro" id="IPR053905">
    <property type="entry name" value="EF-G-like_DII"/>
</dbReference>
<dbReference type="GO" id="GO:0032790">
    <property type="term" value="P:ribosome disassembly"/>
    <property type="evidence" value="ECO:0007669"/>
    <property type="project" value="TreeGrafter"/>
</dbReference>
<evidence type="ECO:0000256" key="2">
    <source>
        <dbReference type="ARBA" id="ARBA00023134"/>
    </source>
</evidence>
<organism evidence="4 5">
    <name type="scientific">Faecalibacterium prausnitzii</name>
    <dbReference type="NCBI Taxonomy" id="853"/>
    <lineage>
        <taxon>Bacteria</taxon>
        <taxon>Bacillati</taxon>
        <taxon>Bacillota</taxon>
        <taxon>Clostridia</taxon>
        <taxon>Eubacteriales</taxon>
        <taxon>Oscillospiraceae</taxon>
        <taxon>Faecalibacterium</taxon>
    </lineage>
</organism>
<dbReference type="FunFam" id="3.30.70.240:FF:000001">
    <property type="entry name" value="Elongation factor G"/>
    <property type="match status" value="1"/>
</dbReference>
<dbReference type="OrthoDB" id="9804431at2"/>
<dbReference type="InterPro" id="IPR041095">
    <property type="entry name" value="EFG_II"/>
</dbReference>
<dbReference type="InterPro" id="IPR000795">
    <property type="entry name" value="T_Tr_GTP-bd_dom"/>
</dbReference>
<dbReference type="SUPFAM" id="SSF50447">
    <property type="entry name" value="Translation proteins"/>
    <property type="match status" value="1"/>
</dbReference>
<evidence type="ECO:0000313" key="5">
    <source>
        <dbReference type="Proteomes" id="UP000095649"/>
    </source>
</evidence>
<dbReference type="CDD" id="cd03713">
    <property type="entry name" value="EFG_mtEFG_C"/>
    <property type="match status" value="1"/>
</dbReference>
<proteinExistence type="predicted"/>
<dbReference type="Gene3D" id="3.30.230.10">
    <property type="match status" value="1"/>
</dbReference>
<dbReference type="SUPFAM" id="SSF54980">
    <property type="entry name" value="EF-G C-terminal domain-like"/>
    <property type="match status" value="2"/>
</dbReference>
<dbReference type="PROSITE" id="PS51722">
    <property type="entry name" value="G_TR_2"/>
    <property type="match status" value="1"/>
</dbReference>
<dbReference type="Pfam" id="PF22042">
    <property type="entry name" value="EF-G_D2"/>
    <property type="match status" value="1"/>
</dbReference>
<dbReference type="GO" id="GO:0003746">
    <property type="term" value="F:translation elongation factor activity"/>
    <property type="evidence" value="ECO:0007669"/>
    <property type="project" value="InterPro"/>
</dbReference>
<dbReference type="Gene3D" id="3.40.50.300">
    <property type="entry name" value="P-loop containing nucleotide triphosphate hydrolases"/>
    <property type="match status" value="1"/>
</dbReference>
<dbReference type="InterPro" id="IPR014721">
    <property type="entry name" value="Ribsml_uS5_D2-typ_fold_subgr"/>
</dbReference>